<comment type="caution">
    <text evidence="1">The sequence shown here is derived from an EMBL/GenBank/DDBJ whole genome shotgun (WGS) entry which is preliminary data.</text>
</comment>
<keyword evidence="2" id="KW-1185">Reference proteome</keyword>
<name>A0A8J3AFE7_9ACTN</name>
<sequence length="208" mass="22078">MLAALPPVPWSSATAVLLDLARRDLTAGSLPRPRLTAHAGGDGLGLAELRPHAADVVPPLLELLALFLPLGADRLTLAVVGRAWSLDDPVVPVCRTGDLRQRVLVVLRADAHRGRCRLSGVLYPIESVPGASAEGPWRLGAAVRTTDEPEGRTGAALQALLDGRARLLGTRRPHQLATQYARVLLLGHRVSVTDGRVEQLLADTVALP</sequence>
<proteinExistence type="predicted"/>
<reference evidence="1" key="1">
    <citation type="journal article" date="2014" name="Int. J. Syst. Evol. Microbiol.">
        <title>Complete genome sequence of Corynebacterium casei LMG S-19264T (=DSM 44701T), isolated from a smear-ripened cheese.</title>
        <authorList>
            <consortium name="US DOE Joint Genome Institute (JGI-PGF)"/>
            <person name="Walter F."/>
            <person name="Albersmeier A."/>
            <person name="Kalinowski J."/>
            <person name="Ruckert C."/>
        </authorList>
    </citation>
    <scope>NUCLEOTIDE SEQUENCE</scope>
    <source>
        <strain evidence="1">CGMCC 1.14988</strain>
    </source>
</reference>
<accession>A0A8J3AFE7</accession>
<dbReference type="Proteomes" id="UP000650511">
    <property type="component" value="Unassembled WGS sequence"/>
</dbReference>
<dbReference type="OrthoDB" id="5242517at2"/>
<reference evidence="1" key="2">
    <citation type="submission" date="2020-09" db="EMBL/GenBank/DDBJ databases">
        <authorList>
            <person name="Sun Q."/>
            <person name="Zhou Y."/>
        </authorList>
    </citation>
    <scope>NUCLEOTIDE SEQUENCE</scope>
    <source>
        <strain evidence="1">CGMCC 1.14988</strain>
    </source>
</reference>
<gene>
    <name evidence="1" type="ORF">GCM10011354_23320</name>
</gene>
<dbReference type="EMBL" id="BMHA01000008">
    <property type="protein sequence ID" value="GGI07285.1"/>
    <property type="molecule type" value="Genomic_DNA"/>
</dbReference>
<dbReference type="RefSeq" id="WP_130649947.1">
    <property type="nucleotide sequence ID" value="NZ_BMHA01000008.1"/>
</dbReference>
<dbReference type="AlphaFoldDB" id="A0A8J3AFE7"/>
<organism evidence="1 2">
    <name type="scientific">Egicoccus halophilus</name>
    <dbReference type="NCBI Taxonomy" id="1670830"/>
    <lineage>
        <taxon>Bacteria</taxon>
        <taxon>Bacillati</taxon>
        <taxon>Actinomycetota</taxon>
        <taxon>Nitriliruptoria</taxon>
        <taxon>Egicoccales</taxon>
        <taxon>Egicoccaceae</taxon>
        <taxon>Egicoccus</taxon>
    </lineage>
</organism>
<evidence type="ECO:0000313" key="2">
    <source>
        <dbReference type="Proteomes" id="UP000650511"/>
    </source>
</evidence>
<protein>
    <submittedName>
        <fullName evidence="1">Uncharacterized protein</fullName>
    </submittedName>
</protein>
<evidence type="ECO:0000313" key="1">
    <source>
        <dbReference type="EMBL" id="GGI07285.1"/>
    </source>
</evidence>